<evidence type="ECO:0000313" key="2">
    <source>
        <dbReference type="EMBL" id="EOA99840.1"/>
    </source>
</evidence>
<gene>
    <name evidence="2" type="ORF">Anapl_13025</name>
</gene>
<name>R0JR41_ANAPL</name>
<keyword evidence="1" id="KW-0732">Signal</keyword>
<dbReference type="EMBL" id="KB743261">
    <property type="protein sequence ID" value="EOA99840.1"/>
    <property type="molecule type" value="Genomic_DNA"/>
</dbReference>
<sequence length="105" mass="11578">MGLGTGAAVSVCLVLTVQRPLSLLSGGSLSLLTYQKAGFGTEKPDQLRHKYEAPELKEITTPNWQHRICVCKLLAKHSPEDQASTSARVVVKFLCRVWVKWGREG</sequence>
<evidence type="ECO:0000256" key="1">
    <source>
        <dbReference type="SAM" id="SignalP"/>
    </source>
</evidence>
<protein>
    <submittedName>
        <fullName evidence="2">Uncharacterized protein</fullName>
    </submittedName>
</protein>
<proteinExistence type="predicted"/>
<evidence type="ECO:0000313" key="3">
    <source>
        <dbReference type="Proteomes" id="UP000296049"/>
    </source>
</evidence>
<reference evidence="3" key="1">
    <citation type="journal article" date="2013" name="Nat. Genet.">
        <title>The duck genome and transcriptome provide insight into an avian influenza virus reservoir species.</title>
        <authorList>
            <person name="Huang Y."/>
            <person name="Li Y."/>
            <person name="Burt D.W."/>
            <person name="Chen H."/>
            <person name="Zhang Y."/>
            <person name="Qian W."/>
            <person name="Kim H."/>
            <person name="Gan S."/>
            <person name="Zhao Y."/>
            <person name="Li J."/>
            <person name="Yi K."/>
            <person name="Feng H."/>
            <person name="Zhu P."/>
            <person name="Li B."/>
            <person name="Liu Q."/>
            <person name="Fairley S."/>
            <person name="Magor K.E."/>
            <person name="Du Z."/>
            <person name="Hu X."/>
            <person name="Goodman L."/>
            <person name="Tafer H."/>
            <person name="Vignal A."/>
            <person name="Lee T."/>
            <person name="Kim K.W."/>
            <person name="Sheng Z."/>
            <person name="An Y."/>
            <person name="Searle S."/>
            <person name="Herrero J."/>
            <person name="Groenen M.A."/>
            <person name="Crooijmans R.P."/>
            <person name="Faraut T."/>
            <person name="Cai Q."/>
            <person name="Webster R.G."/>
            <person name="Aldridge J.R."/>
            <person name="Warren W.C."/>
            <person name="Bartschat S."/>
            <person name="Kehr S."/>
            <person name="Marz M."/>
            <person name="Stadler P.F."/>
            <person name="Smith J."/>
            <person name="Kraus R.H."/>
            <person name="Zhao Y."/>
            <person name="Ren L."/>
            <person name="Fei J."/>
            <person name="Morisson M."/>
            <person name="Kaiser P."/>
            <person name="Griffin D.K."/>
            <person name="Rao M."/>
            <person name="Pitel F."/>
            <person name="Wang J."/>
            <person name="Li N."/>
        </authorList>
    </citation>
    <scope>NUCLEOTIDE SEQUENCE [LARGE SCALE GENOMIC DNA]</scope>
</reference>
<feature type="signal peptide" evidence="1">
    <location>
        <begin position="1"/>
        <end position="18"/>
    </location>
</feature>
<organism evidence="2 3">
    <name type="scientific">Anas platyrhynchos</name>
    <name type="common">Mallard</name>
    <name type="synonym">Anas boschas</name>
    <dbReference type="NCBI Taxonomy" id="8839"/>
    <lineage>
        <taxon>Eukaryota</taxon>
        <taxon>Metazoa</taxon>
        <taxon>Chordata</taxon>
        <taxon>Craniata</taxon>
        <taxon>Vertebrata</taxon>
        <taxon>Euteleostomi</taxon>
        <taxon>Archelosauria</taxon>
        <taxon>Archosauria</taxon>
        <taxon>Dinosauria</taxon>
        <taxon>Saurischia</taxon>
        <taxon>Theropoda</taxon>
        <taxon>Coelurosauria</taxon>
        <taxon>Aves</taxon>
        <taxon>Neognathae</taxon>
        <taxon>Galloanserae</taxon>
        <taxon>Anseriformes</taxon>
        <taxon>Anatidae</taxon>
        <taxon>Anatinae</taxon>
        <taxon>Anas</taxon>
    </lineage>
</organism>
<accession>R0JR41</accession>
<keyword evidence="3" id="KW-1185">Reference proteome</keyword>
<dbReference type="Proteomes" id="UP000296049">
    <property type="component" value="Unassembled WGS sequence"/>
</dbReference>
<feature type="chain" id="PRO_5005372672" evidence="1">
    <location>
        <begin position="19"/>
        <end position="105"/>
    </location>
</feature>
<dbReference type="AlphaFoldDB" id="R0JR41"/>